<evidence type="ECO:0000256" key="4">
    <source>
        <dbReference type="ARBA" id="ARBA00022989"/>
    </source>
</evidence>
<dbReference type="Pfam" id="PF02588">
    <property type="entry name" value="YitT_membrane"/>
    <property type="match status" value="1"/>
</dbReference>
<keyword evidence="5 6" id="KW-0472">Membrane</keyword>
<feature type="transmembrane region" description="Helical" evidence="6">
    <location>
        <begin position="174"/>
        <end position="192"/>
    </location>
</feature>
<keyword evidence="9" id="KW-1185">Reference proteome</keyword>
<feature type="transmembrane region" description="Helical" evidence="6">
    <location>
        <begin position="30"/>
        <end position="49"/>
    </location>
</feature>
<reference evidence="8 9" key="1">
    <citation type="submission" date="2015-01" db="EMBL/GenBank/DDBJ databases">
        <authorList>
            <person name="Xiang T."/>
            <person name="Song Y."/>
            <person name="Huang L."/>
            <person name="Wang B."/>
            <person name="Wu P."/>
        </authorList>
    </citation>
    <scope>NUCLEOTIDE SEQUENCE [LARGE SCALE GENOMIC DNA]</scope>
    <source>
        <strain evidence="8 9">CcD38</strain>
    </source>
</reference>
<evidence type="ECO:0000256" key="6">
    <source>
        <dbReference type="SAM" id="Phobius"/>
    </source>
</evidence>
<dbReference type="Proteomes" id="UP000045051">
    <property type="component" value="Unassembled WGS sequence"/>
</dbReference>
<evidence type="ECO:0000256" key="3">
    <source>
        <dbReference type="ARBA" id="ARBA00022692"/>
    </source>
</evidence>
<proteinExistence type="predicted"/>
<dbReference type="GO" id="GO:0005886">
    <property type="term" value="C:plasma membrane"/>
    <property type="evidence" value="ECO:0007669"/>
    <property type="project" value="UniProtKB-SubCell"/>
</dbReference>
<evidence type="ECO:0000313" key="9">
    <source>
        <dbReference type="Proteomes" id="UP000045051"/>
    </source>
</evidence>
<evidence type="ECO:0000256" key="1">
    <source>
        <dbReference type="ARBA" id="ARBA00004651"/>
    </source>
</evidence>
<name>A0A0B7IBR6_9FLAO</name>
<keyword evidence="3 6" id="KW-0812">Transmembrane</keyword>
<feature type="transmembrane region" description="Helical" evidence="6">
    <location>
        <begin position="133"/>
        <end position="153"/>
    </location>
</feature>
<dbReference type="Pfam" id="PF10035">
    <property type="entry name" value="DUF2179"/>
    <property type="match status" value="1"/>
</dbReference>
<dbReference type="InterPro" id="IPR051461">
    <property type="entry name" value="UPF0750_membrane"/>
</dbReference>
<protein>
    <recommendedName>
        <fullName evidence="7">DUF2179 domain-containing protein</fullName>
    </recommendedName>
</protein>
<dbReference type="PANTHER" id="PTHR33545:SF5">
    <property type="entry name" value="UPF0750 MEMBRANE PROTEIN YITT"/>
    <property type="match status" value="1"/>
</dbReference>
<organism evidence="8 9">
    <name type="scientific">Capnocytophaga canis</name>
    <dbReference type="NCBI Taxonomy" id="1848903"/>
    <lineage>
        <taxon>Bacteria</taxon>
        <taxon>Pseudomonadati</taxon>
        <taxon>Bacteroidota</taxon>
        <taxon>Flavobacteriia</taxon>
        <taxon>Flavobacteriales</taxon>
        <taxon>Flavobacteriaceae</taxon>
        <taxon>Capnocytophaga</taxon>
    </lineage>
</organism>
<evidence type="ECO:0000313" key="8">
    <source>
        <dbReference type="EMBL" id="CEN48149.1"/>
    </source>
</evidence>
<evidence type="ECO:0000256" key="5">
    <source>
        <dbReference type="ARBA" id="ARBA00023136"/>
    </source>
</evidence>
<dbReference type="InterPro" id="IPR015867">
    <property type="entry name" value="N-reg_PII/ATP_PRibTrfase_C"/>
</dbReference>
<dbReference type="Gene3D" id="3.30.70.120">
    <property type="match status" value="1"/>
</dbReference>
<feature type="transmembrane region" description="Helical" evidence="6">
    <location>
        <begin position="204"/>
        <end position="221"/>
    </location>
</feature>
<sequence length="311" mass="34175">MRTNFVIAFNKMTAKSKTIKYLKSFYVKDYLIIVLGLTIFTLGITGFILPNKIVTGGLSGVSAMIKYATGIEMWITNLVINTVLLAIAFKAVSKQYVLRTLIAVGILSLMLSFGETYLQPYFTAHPPVGEPFLSAIVGGLFCGTGLGLCFSVNGSTGGTDIIGALVTKYFNIRLARILLIVDISIVISSYFILGGDSKALERTIYGLILLPLMWQMVEMVINGARQSVQLFIFSKHYEEIANHINSEIKRGCTIVDGIGWYSKTPMKVIIVIARRTESTSIFRLVGSIDPEAFITKSNVMGVYGKGFDKLK</sequence>
<keyword evidence="4 6" id="KW-1133">Transmembrane helix</keyword>
<comment type="subcellular location">
    <subcellularLocation>
        <location evidence="1">Cell membrane</location>
        <topology evidence="1">Multi-pass membrane protein</topology>
    </subcellularLocation>
</comment>
<dbReference type="PANTHER" id="PTHR33545">
    <property type="entry name" value="UPF0750 MEMBRANE PROTEIN YITT-RELATED"/>
    <property type="match status" value="1"/>
</dbReference>
<accession>A0A0B7IBR6</accession>
<dbReference type="InterPro" id="IPR019264">
    <property type="entry name" value="DUF2179"/>
</dbReference>
<evidence type="ECO:0000259" key="7">
    <source>
        <dbReference type="Pfam" id="PF10035"/>
    </source>
</evidence>
<gene>
    <name evidence="8" type="ORF">CCAND38_550014</name>
</gene>
<feature type="transmembrane region" description="Helical" evidence="6">
    <location>
        <begin position="69"/>
        <end position="89"/>
    </location>
</feature>
<dbReference type="PIRSF" id="PIRSF006483">
    <property type="entry name" value="Membrane_protein_YitT"/>
    <property type="match status" value="1"/>
</dbReference>
<dbReference type="InterPro" id="IPR003740">
    <property type="entry name" value="YitT"/>
</dbReference>
<feature type="transmembrane region" description="Helical" evidence="6">
    <location>
        <begin position="96"/>
        <end position="113"/>
    </location>
</feature>
<dbReference type="CDD" id="cd16380">
    <property type="entry name" value="YitT_C"/>
    <property type="match status" value="1"/>
</dbReference>
<keyword evidence="2" id="KW-1003">Cell membrane</keyword>
<evidence type="ECO:0000256" key="2">
    <source>
        <dbReference type="ARBA" id="ARBA00022475"/>
    </source>
</evidence>
<feature type="domain" description="DUF2179" evidence="7">
    <location>
        <begin position="250"/>
        <end position="304"/>
    </location>
</feature>
<dbReference type="AlphaFoldDB" id="A0A0B7IBR6"/>
<dbReference type="EMBL" id="CDOI01000168">
    <property type="protein sequence ID" value="CEN48149.1"/>
    <property type="molecule type" value="Genomic_DNA"/>
</dbReference>